<reference evidence="7 8" key="1">
    <citation type="journal article" date="2019" name="Nat. Ecol. Evol.">
        <title>Megaphylogeny resolves global patterns of mushroom evolution.</title>
        <authorList>
            <person name="Varga T."/>
            <person name="Krizsan K."/>
            <person name="Foldi C."/>
            <person name="Dima B."/>
            <person name="Sanchez-Garcia M."/>
            <person name="Sanchez-Ramirez S."/>
            <person name="Szollosi G.J."/>
            <person name="Szarkandi J.G."/>
            <person name="Papp V."/>
            <person name="Albert L."/>
            <person name="Andreopoulos W."/>
            <person name="Angelini C."/>
            <person name="Antonin V."/>
            <person name="Barry K.W."/>
            <person name="Bougher N.L."/>
            <person name="Buchanan P."/>
            <person name="Buyck B."/>
            <person name="Bense V."/>
            <person name="Catcheside P."/>
            <person name="Chovatia M."/>
            <person name="Cooper J."/>
            <person name="Damon W."/>
            <person name="Desjardin D."/>
            <person name="Finy P."/>
            <person name="Geml J."/>
            <person name="Haridas S."/>
            <person name="Hughes K."/>
            <person name="Justo A."/>
            <person name="Karasinski D."/>
            <person name="Kautmanova I."/>
            <person name="Kiss B."/>
            <person name="Kocsube S."/>
            <person name="Kotiranta H."/>
            <person name="LaButti K.M."/>
            <person name="Lechner B.E."/>
            <person name="Liimatainen K."/>
            <person name="Lipzen A."/>
            <person name="Lukacs Z."/>
            <person name="Mihaltcheva S."/>
            <person name="Morgado L.N."/>
            <person name="Niskanen T."/>
            <person name="Noordeloos M.E."/>
            <person name="Ohm R.A."/>
            <person name="Ortiz-Santana B."/>
            <person name="Ovrebo C."/>
            <person name="Racz N."/>
            <person name="Riley R."/>
            <person name="Savchenko A."/>
            <person name="Shiryaev A."/>
            <person name="Soop K."/>
            <person name="Spirin V."/>
            <person name="Szebenyi C."/>
            <person name="Tomsovsky M."/>
            <person name="Tulloss R.E."/>
            <person name="Uehling J."/>
            <person name="Grigoriev I.V."/>
            <person name="Vagvolgyi C."/>
            <person name="Papp T."/>
            <person name="Martin F.M."/>
            <person name="Miettinen O."/>
            <person name="Hibbett D.S."/>
            <person name="Nagy L.G."/>
        </authorList>
    </citation>
    <scope>NUCLEOTIDE SEQUENCE [LARGE SCALE GENOMIC DNA]</scope>
    <source>
        <strain evidence="7 8">CBS 121175</strain>
    </source>
</reference>
<dbReference type="STRING" id="230819.A0A5C3L0A4"/>
<dbReference type="AlphaFoldDB" id="A0A5C3L0A4"/>
<dbReference type="PANTHER" id="PTHR42973">
    <property type="entry name" value="BINDING OXIDOREDUCTASE, PUTATIVE (AFU_ORTHOLOGUE AFUA_1G17690)-RELATED"/>
    <property type="match status" value="1"/>
</dbReference>
<protein>
    <submittedName>
        <fullName evidence="7">FAD-binding domain-containing protein</fullName>
    </submittedName>
</protein>
<dbReference type="InterPro" id="IPR006094">
    <property type="entry name" value="Oxid_FAD_bind_N"/>
</dbReference>
<proteinExistence type="inferred from homology"/>
<evidence type="ECO:0000256" key="4">
    <source>
        <dbReference type="ARBA" id="ARBA00023002"/>
    </source>
</evidence>
<dbReference type="Gene3D" id="3.30.43.10">
    <property type="entry name" value="Uridine Diphospho-n-acetylenolpyruvylglucosamine Reductase, domain 2"/>
    <property type="match status" value="1"/>
</dbReference>
<gene>
    <name evidence="7" type="ORF">FA15DRAFT_319904</name>
</gene>
<comment type="similarity">
    <text evidence="1">Belongs to the oxygen-dependent FAD-linked oxidoreductase family.</text>
</comment>
<sequence>MVNILAKLVLPLLALCHLPSGHAQRLVDYLATCNEIQSSISRASDVYFAGHPLYLKGVAHWASSSTQLSACVVEPGTPADIGVVLRIVGRNRTPFAVKGGGHTSNPGFSSTDGVHISMYRFSNVRYDASSQTAEIGAGLLWDDVYEALEPHNVNVLGGRVTGVGVAGFILGGGYSWKTNQYGLTVDTVTAFEVVKPTGEIEIVTQTSNPDLFFGLKGGMNNFGIVTKFTLRTFPQTQVWGGPTFFSFLSLSAVTEATAAFAATVTDPKASIITTYQFIGLQPSITLLMFYDGPTPPAGIFDDFLAIPHLVRNTRTRSFTDLVKSFPAQLTSGQRAAFHTASIVNYTTNFIEELVEETIHWGTSLTLGSGIFMSYSVEPFLPTIYSHNTGPSAFPFRRSTPFTPLDIFFGWALPTHDTVFHNAMRETISRLESVAISDGQTDILDEPLYPNYAIFDTPIERVYGSNLPALRQLKERVDPENVMGLAGGFKI</sequence>
<feature type="chain" id="PRO_5022991418" evidence="5">
    <location>
        <begin position="24"/>
        <end position="490"/>
    </location>
</feature>
<keyword evidence="3" id="KW-0274">FAD</keyword>
<dbReference type="InterPro" id="IPR050416">
    <property type="entry name" value="FAD-linked_Oxidoreductase"/>
</dbReference>
<dbReference type="PROSITE" id="PS51387">
    <property type="entry name" value="FAD_PCMH"/>
    <property type="match status" value="1"/>
</dbReference>
<dbReference type="OrthoDB" id="2151789at2759"/>
<dbReference type="EMBL" id="ML210180">
    <property type="protein sequence ID" value="TFK25955.1"/>
    <property type="molecule type" value="Genomic_DNA"/>
</dbReference>
<dbReference type="SUPFAM" id="SSF56176">
    <property type="entry name" value="FAD-binding/transporter-associated domain-like"/>
    <property type="match status" value="1"/>
</dbReference>
<accession>A0A5C3L0A4</accession>
<dbReference type="InterPro" id="IPR016167">
    <property type="entry name" value="FAD-bd_PCMH_sub1"/>
</dbReference>
<evidence type="ECO:0000256" key="5">
    <source>
        <dbReference type="SAM" id="SignalP"/>
    </source>
</evidence>
<dbReference type="Pfam" id="PF08031">
    <property type="entry name" value="BBE"/>
    <property type="match status" value="1"/>
</dbReference>
<dbReference type="Gene3D" id="3.40.462.20">
    <property type="match status" value="1"/>
</dbReference>
<evidence type="ECO:0000256" key="1">
    <source>
        <dbReference type="ARBA" id="ARBA00005466"/>
    </source>
</evidence>
<dbReference type="Gene3D" id="3.30.465.10">
    <property type="match status" value="1"/>
</dbReference>
<feature type="domain" description="FAD-binding PCMH-type" evidence="6">
    <location>
        <begin position="65"/>
        <end position="235"/>
    </location>
</feature>
<dbReference type="InterPro" id="IPR016169">
    <property type="entry name" value="FAD-bd_PCMH_sub2"/>
</dbReference>
<keyword evidence="4" id="KW-0560">Oxidoreductase</keyword>
<keyword evidence="8" id="KW-1185">Reference proteome</keyword>
<dbReference type="Proteomes" id="UP000307440">
    <property type="component" value="Unassembled WGS sequence"/>
</dbReference>
<dbReference type="GO" id="GO:0071949">
    <property type="term" value="F:FAD binding"/>
    <property type="evidence" value="ECO:0007669"/>
    <property type="project" value="InterPro"/>
</dbReference>
<feature type="signal peptide" evidence="5">
    <location>
        <begin position="1"/>
        <end position="23"/>
    </location>
</feature>
<organism evidence="7 8">
    <name type="scientific">Coprinopsis marcescibilis</name>
    <name type="common">Agaric fungus</name>
    <name type="synonym">Psathyrella marcescibilis</name>
    <dbReference type="NCBI Taxonomy" id="230819"/>
    <lineage>
        <taxon>Eukaryota</taxon>
        <taxon>Fungi</taxon>
        <taxon>Dikarya</taxon>
        <taxon>Basidiomycota</taxon>
        <taxon>Agaricomycotina</taxon>
        <taxon>Agaricomycetes</taxon>
        <taxon>Agaricomycetidae</taxon>
        <taxon>Agaricales</taxon>
        <taxon>Agaricineae</taxon>
        <taxon>Psathyrellaceae</taxon>
        <taxon>Coprinopsis</taxon>
    </lineage>
</organism>
<dbReference type="Pfam" id="PF01565">
    <property type="entry name" value="FAD_binding_4"/>
    <property type="match status" value="1"/>
</dbReference>
<dbReference type="InterPro" id="IPR036318">
    <property type="entry name" value="FAD-bd_PCMH-like_sf"/>
</dbReference>
<dbReference type="PANTHER" id="PTHR42973:SF13">
    <property type="entry name" value="FAD-BINDING PCMH-TYPE DOMAIN-CONTAINING PROTEIN"/>
    <property type="match status" value="1"/>
</dbReference>
<evidence type="ECO:0000256" key="3">
    <source>
        <dbReference type="ARBA" id="ARBA00022827"/>
    </source>
</evidence>
<name>A0A5C3L0A4_COPMA</name>
<dbReference type="InterPro" id="IPR012951">
    <property type="entry name" value="BBE"/>
</dbReference>
<dbReference type="GO" id="GO:0016491">
    <property type="term" value="F:oxidoreductase activity"/>
    <property type="evidence" value="ECO:0007669"/>
    <property type="project" value="UniProtKB-KW"/>
</dbReference>
<evidence type="ECO:0000259" key="6">
    <source>
        <dbReference type="PROSITE" id="PS51387"/>
    </source>
</evidence>
<evidence type="ECO:0000313" key="7">
    <source>
        <dbReference type="EMBL" id="TFK25955.1"/>
    </source>
</evidence>
<evidence type="ECO:0000313" key="8">
    <source>
        <dbReference type="Proteomes" id="UP000307440"/>
    </source>
</evidence>
<evidence type="ECO:0000256" key="2">
    <source>
        <dbReference type="ARBA" id="ARBA00022630"/>
    </source>
</evidence>
<dbReference type="InterPro" id="IPR016166">
    <property type="entry name" value="FAD-bd_PCMH"/>
</dbReference>
<keyword evidence="2" id="KW-0285">Flavoprotein</keyword>
<keyword evidence="5" id="KW-0732">Signal</keyword>